<dbReference type="RefSeq" id="WP_029493961.1">
    <property type="nucleotide sequence ID" value="NZ_ATKF01000107.1"/>
</dbReference>
<dbReference type="InterPro" id="IPR006597">
    <property type="entry name" value="Sel1-like"/>
</dbReference>
<name>A0A0S2ZN44_9FUSO</name>
<organism evidence="4">
    <name type="scientific">Fusobacterium hwasookii ChDC F174</name>
    <dbReference type="NCBI Taxonomy" id="1307442"/>
    <lineage>
        <taxon>Bacteria</taxon>
        <taxon>Fusobacteriati</taxon>
        <taxon>Fusobacteriota</taxon>
        <taxon>Fusobacteriia</taxon>
        <taxon>Fusobacteriales</taxon>
        <taxon>Fusobacteriaceae</taxon>
        <taxon>Fusobacterium</taxon>
    </lineage>
</organism>
<dbReference type="PANTHER" id="PTHR45586">
    <property type="entry name" value="TPR REPEAT-CONTAINING PROTEIN PA4667"/>
    <property type="match status" value="1"/>
</dbReference>
<proteinExistence type="predicted"/>
<dbReference type="SMART" id="SM00028">
    <property type="entry name" value="TPR"/>
    <property type="match status" value="14"/>
</dbReference>
<gene>
    <name evidence="4" type="ORF">RN87_07335</name>
</gene>
<dbReference type="SUPFAM" id="SSF48452">
    <property type="entry name" value="TPR-like"/>
    <property type="match status" value="1"/>
</dbReference>
<keyword evidence="1" id="KW-0677">Repeat</keyword>
<evidence type="ECO:0000313" key="4">
    <source>
        <dbReference type="EMBL" id="ALQ40346.1"/>
    </source>
</evidence>
<dbReference type="Pfam" id="PF13181">
    <property type="entry name" value="TPR_8"/>
    <property type="match status" value="4"/>
</dbReference>
<dbReference type="OrthoDB" id="89470at2"/>
<evidence type="ECO:0000256" key="3">
    <source>
        <dbReference type="PROSITE-ProRule" id="PRU00339"/>
    </source>
</evidence>
<dbReference type="AlphaFoldDB" id="A0A0S2ZN44"/>
<dbReference type="KEGG" id="fhw:RN87_07335"/>
<dbReference type="InterPro" id="IPR011990">
    <property type="entry name" value="TPR-like_helical_dom_sf"/>
</dbReference>
<accession>A0A0S2ZN44</accession>
<evidence type="ECO:0000256" key="1">
    <source>
        <dbReference type="ARBA" id="ARBA00022737"/>
    </source>
</evidence>
<dbReference type="Gene3D" id="1.25.40.10">
    <property type="entry name" value="Tetratricopeptide repeat domain"/>
    <property type="match status" value="5"/>
</dbReference>
<dbReference type="InterPro" id="IPR051012">
    <property type="entry name" value="CellSynth/LPSAsmb/PSIAsmb"/>
</dbReference>
<keyword evidence="2 3" id="KW-0802">TPR repeat</keyword>
<dbReference type="PROSITE" id="PS50005">
    <property type="entry name" value="TPR"/>
    <property type="match status" value="4"/>
</dbReference>
<feature type="repeat" description="TPR" evidence="3">
    <location>
        <begin position="223"/>
        <end position="256"/>
    </location>
</feature>
<reference evidence="4 5" key="1">
    <citation type="submission" date="2015-11" db="EMBL/GenBank/DDBJ databases">
        <authorList>
            <person name="Zhang Y."/>
            <person name="Guo Z."/>
        </authorList>
    </citation>
    <scope>NUCLEOTIDE SEQUENCE [LARGE SCALE GENOMIC DNA]</scope>
    <source>
        <strain evidence="4 5">ChDC F174</strain>
    </source>
</reference>
<evidence type="ECO:0000313" key="5">
    <source>
        <dbReference type="Proteomes" id="UP000063275"/>
    </source>
</evidence>
<feature type="repeat" description="TPR" evidence="3">
    <location>
        <begin position="573"/>
        <end position="606"/>
    </location>
</feature>
<protein>
    <submittedName>
        <fullName evidence="4">Uncharacterized protein</fullName>
    </submittedName>
</protein>
<dbReference type="SMART" id="SM00671">
    <property type="entry name" value="SEL1"/>
    <property type="match status" value="5"/>
</dbReference>
<sequence length="665" mass="78945">MLKNLIELLNVLHKEERHQEIIDKIESLSVEEMTNEIIGILARAYNNVDNYKKAIELLKSIEDTEKNTHVWNYRIGYSYFYTDNYSKSKKYFSKAVEINPNDSDSHLFLCWIYQELSNKENEDFEKAIKYLNKSLEYLNIYSKLEPEENINDDLIFSEERLGWLYNKLKDYVESEKHLSKALEYGDKDEWLYSQLGYNLRHQNRYEESIENYKKAIGEGRKDTWIYSEIAWSYFLAEKFTEALEYINKANELSPVEIDPLLVSRTSSILVALGRHSEAIKDLKEILKRDEFKDNIGMLSDLAYIYDDLEDYRNGLIYLKRASELGRNDLWINREFSLIYYYLSEYEEAYKYLVILKDLGERDIKLNLMFAYTLSKMEKYEEALEYFLKLVEFDEYKNDVSTNYQIAWIYSEFEKAEEALKYFFKAEELGRDDRAINIEIGTNLARTGKILEGIDRLKIALTMEDGIKLDGEIYLNSEIAFWYGELRDVENALKYLYKAEELGRNDAWINSQIGWNLLEKDLHKALEYFNKAKKLGKDDVWLDMQYGFAYSKLGEYENAISYFKKARGLGEDNSWLLYQLGLALKEYGNIEEAINIFKEEIEITDYKGFGDLQLAWCYALIDEKEKAKEYFENVDKYLVSSLEKDKELKKDYNIVKELINSNIYFN</sequence>
<dbReference type="Proteomes" id="UP000063275">
    <property type="component" value="Chromosome"/>
</dbReference>
<dbReference type="InterPro" id="IPR019734">
    <property type="entry name" value="TPR_rpt"/>
</dbReference>
<feature type="repeat" description="TPR" evidence="3">
    <location>
        <begin position="69"/>
        <end position="102"/>
    </location>
</feature>
<dbReference type="PANTHER" id="PTHR45586:SF1">
    <property type="entry name" value="LIPOPOLYSACCHARIDE ASSEMBLY PROTEIN B"/>
    <property type="match status" value="1"/>
</dbReference>
<feature type="repeat" description="TPR" evidence="3">
    <location>
        <begin position="539"/>
        <end position="572"/>
    </location>
</feature>
<evidence type="ECO:0000256" key="2">
    <source>
        <dbReference type="ARBA" id="ARBA00022803"/>
    </source>
</evidence>
<dbReference type="SUPFAM" id="SSF81901">
    <property type="entry name" value="HCP-like"/>
    <property type="match status" value="2"/>
</dbReference>
<dbReference type="EMBL" id="CP013331">
    <property type="protein sequence ID" value="ALQ40346.1"/>
    <property type="molecule type" value="Genomic_DNA"/>
</dbReference>